<dbReference type="SMART" id="SM00558">
    <property type="entry name" value="JmjC"/>
    <property type="match status" value="1"/>
</dbReference>
<reference evidence="7" key="1">
    <citation type="submission" date="2022-11" db="UniProtKB">
        <authorList>
            <consortium name="WormBaseParasite"/>
        </authorList>
    </citation>
    <scope>IDENTIFICATION</scope>
</reference>
<name>A0A914YPH7_9BILA</name>
<dbReference type="GO" id="GO:0045905">
    <property type="term" value="P:positive regulation of translational termination"/>
    <property type="evidence" value="ECO:0007669"/>
    <property type="project" value="TreeGrafter"/>
</dbReference>
<proteinExistence type="inferred from homology"/>
<organism evidence="6 7">
    <name type="scientific">Panagrolaimus superbus</name>
    <dbReference type="NCBI Taxonomy" id="310955"/>
    <lineage>
        <taxon>Eukaryota</taxon>
        <taxon>Metazoa</taxon>
        <taxon>Ecdysozoa</taxon>
        <taxon>Nematoda</taxon>
        <taxon>Chromadorea</taxon>
        <taxon>Rhabditida</taxon>
        <taxon>Tylenchina</taxon>
        <taxon>Panagrolaimomorpha</taxon>
        <taxon>Panagrolaimoidea</taxon>
        <taxon>Panagrolaimidae</taxon>
        <taxon>Panagrolaimus</taxon>
    </lineage>
</organism>
<comment type="catalytic activity">
    <reaction evidence="2">
        <text>L-lysyl-[protein] + 2-oxoglutarate + O2 = 4-hydroxy-L-lysyl-[protein] + succinate + CO2</text>
        <dbReference type="Rhea" id="RHEA:57156"/>
        <dbReference type="Rhea" id="RHEA-COMP:9752"/>
        <dbReference type="Rhea" id="RHEA-COMP:15084"/>
        <dbReference type="ChEBI" id="CHEBI:15379"/>
        <dbReference type="ChEBI" id="CHEBI:16526"/>
        <dbReference type="ChEBI" id="CHEBI:16810"/>
        <dbReference type="ChEBI" id="CHEBI:29969"/>
        <dbReference type="ChEBI" id="CHEBI:30031"/>
        <dbReference type="ChEBI" id="CHEBI:141495"/>
    </reaction>
</comment>
<dbReference type="AlphaFoldDB" id="A0A914YPH7"/>
<dbReference type="GO" id="GO:0005737">
    <property type="term" value="C:cytoplasm"/>
    <property type="evidence" value="ECO:0007669"/>
    <property type="project" value="TreeGrafter"/>
</dbReference>
<evidence type="ECO:0000313" key="6">
    <source>
        <dbReference type="Proteomes" id="UP000887577"/>
    </source>
</evidence>
<protein>
    <recommendedName>
        <fullName evidence="3">Jumonji domain-containing protein 4</fullName>
    </recommendedName>
</protein>
<evidence type="ECO:0000256" key="1">
    <source>
        <dbReference type="ARBA" id="ARBA00038068"/>
    </source>
</evidence>
<keyword evidence="6" id="KW-1185">Reference proteome</keyword>
<dbReference type="InterPro" id="IPR003347">
    <property type="entry name" value="JmjC_dom"/>
</dbReference>
<dbReference type="Gene3D" id="2.60.120.650">
    <property type="entry name" value="Cupin"/>
    <property type="match status" value="1"/>
</dbReference>
<accession>A0A914YPH7</accession>
<evidence type="ECO:0000256" key="2">
    <source>
        <dbReference type="ARBA" id="ARBA00047762"/>
    </source>
</evidence>
<comment type="similarity">
    <text evidence="1">Belongs to the JMJD6 family.</text>
</comment>
<feature type="domain" description="JmjC" evidence="5">
    <location>
        <begin position="121"/>
        <end position="276"/>
    </location>
</feature>
<dbReference type="Proteomes" id="UP000887577">
    <property type="component" value="Unplaced"/>
</dbReference>
<dbReference type="SUPFAM" id="SSF51197">
    <property type="entry name" value="Clavaminate synthase-like"/>
    <property type="match status" value="1"/>
</dbReference>
<dbReference type="InterPro" id="IPR050910">
    <property type="entry name" value="JMJD6_ArgDemeth/LysHydrox"/>
</dbReference>
<evidence type="ECO:0000256" key="4">
    <source>
        <dbReference type="SAM" id="Coils"/>
    </source>
</evidence>
<dbReference type="PANTHER" id="PTHR12480:SF6">
    <property type="entry name" value="2-OXOGLUTARATE AND IRON-DEPENDENT OXYGENASE JMJD4"/>
    <property type="match status" value="1"/>
</dbReference>
<dbReference type="GO" id="GO:0043565">
    <property type="term" value="F:sequence-specific DNA binding"/>
    <property type="evidence" value="ECO:0007669"/>
    <property type="project" value="TreeGrafter"/>
</dbReference>
<dbReference type="PROSITE" id="PS51184">
    <property type="entry name" value="JMJC"/>
    <property type="match status" value="1"/>
</dbReference>
<keyword evidence="4" id="KW-0175">Coiled coil</keyword>
<feature type="coiled-coil region" evidence="4">
    <location>
        <begin position="266"/>
        <end position="293"/>
    </location>
</feature>
<evidence type="ECO:0000313" key="7">
    <source>
        <dbReference type="WBParaSite" id="PSU_v2.g21345.t1"/>
    </source>
</evidence>
<dbReference type="WBParaSite" id="PSU_v2.g21345.t1">
    <property type="protein sequence ID" value="PSU_v2.g21345.t1"/>
    <property type="gene ID" value="PSU_v2.g21345"/>
</dbReference>
<dbReference type="GO" id="GO:0016706">
    <property type="term" value="F:2-oxoglutarate-dependent dioxygenase activity"/>
    <property type="evidence" value="ECO:0007669"/>
    <property type="project" value="TreeGrafter"/>
</dbReference>
<evidence type="ECO:0000256" key="3">
    <source>
        <dbReference type="ARBA" id="ARBA00082904"/>
    </source>
</evidence>
<evidence type="ECO:0000259" key="5">
    <source>
        <dbReference type="PROSITE" id="PS51184"/>
    </source>
</evidence>
<dbReference type="GO" id="GO:0005634">
    <property type="term" value="C:nucleus"/>
    <property type="evidence" value="ECO:0007669"/>
    <property type="project" value="TreeGrafter"/>
</dbReference>
<dbReference type="Pfam" id="PF02373">
    <property type="entry name" value="JmjC"/>
    <property type="match status" value="1"/>
</dbReference>
<dbReference type="PANTHER" id="PTHR12480">
    <property type="entry name" value="ARGININE DEMETHYLASE AND LYSYL-HYDROXYLASE JMJD"/>
    <property type="match status" value="1"/>
</dbReference>
<sequence>MQYLWPRSQRKVPIFDKSLTQLDFVRSLGEPCILSKDFTANFKADIFLADYKNEYGIQPVDYEKFLSVFDPNHEVTVEQIDSQSGQKVYQRISLLNFIYQLQEGDRDSQIYLKDWHAQKDFSLPSNIYHDHLPYFMKMDWINNEKWTESSDNPLKGDYRFIYFGAPGSRTLLHEDVFRSYSWSYNVTGFKHWLILPMHRKAEFLQRYPEAEDFSIIPNIVEDFELIEAIQAPGEIMVMPPGYYHQVLNLTECLSINHNTINAFNISAVYEELNERLEAVLKELDDQRELRSEDDFAETVEV</sequence>